<feature type="region of interest" description="Disordered" evidence="1">
    <location>
        <begin position="148"/>
        <end position="168"/>
    </location>
</feature>
<feature type="chain" id="PRO_5041952022" evidence="2">
    <location>
        <begin position="21"/>
        <end position="579"/>
    </location>
</feature>
<dbReference type="Proteomes" id="UP001283341">
    <property type="component" value="Unassembled WGS sequence"/>
</dbReference>
<reference evidence="3" key="1">
    <citation type="journal article" date="2023" name="Mol. Phylogenet. Evol.">
        <title>Genome-scale phylogeny and comparative genomics of the fungal order Sordariales.</title>
        <authorList>
            <person name="Hensen N."/>
            <person name="Bonometti L."/>
            <person name="Westerberg I."/>
            <person name="Brannstrom I.O."/>
            <person name="Guillou S."/>
            <person name="Cros-Aarteil S."/>
            <person name="Calhoun S."/>
            <person name="Haridas S."/>
            <person name="Kuo A."/>
            <person name="Mondo S."/>
            <person name="Pangilinan J."/>
            <person name="Riley R."/>
            <person name="LaButti K."/>
            <person name="Andreopoulos B."/>
            <person name="Lipzen A."/>
            <person name="Chen C."/>
            <person name="Yan M."/>
            <person name="Daum C."/>
            <person name="Ng V."/>
            <person name="Clum A."/>
            <person name="Steindorff A."/>
            <person name="Ohm R.A."/>
            <person name="Martin F."/>
            <person name="Silar P."/>
            <person name="Natvig D.O."/>
            <person name="Lalanne C."/>
            <person name="Gautier V."/>
            <person name="Ament-Velasquez S.L."/>
            <person name="Kruys A."/>
            <person name="Hutchinson M.I."/>
            <person name="Powell A.J."/>
            <person name="Barry K."/>
            <person name="Miller A.N."/>
            <person name="Grigoriev I.V."/>
            <person name="Debuchy R."/>
            <person name="Gladieux P."/>
            <person name="Hiltunen Thoren M."/>
            <person name="Johannesson H."/>
        </authorList>
    </citation>
    <scope>NUCLEOTIDE SEQUENCE</scope>
    <source>
        <strain evidence="3">CBS 118394</strain>
    </source>
</reference>
<accession>A0AAE0HT25</accession>
<dbReference type="EMBL" id="JAUEDM010000009">
    <property type="protein sequence ID" value="KAK3312373.1"/>
    <property type="molecule type" value="Genomic_DNA"/>
</dbReference>
<evidence type="ECO:0000256" key="2">
    <source>
        <dbReference type="SAM" id="SignalP"/>
    </source>
</evidence>
<feature type="signal peptide" evidence="2">
    <location>
        <begin position="1"/>
        <end position="20"/>
    </location>
</feature>
<sequence length="579" mass="65991">MKPLIIPSLIILILTAAGTADEGYDDDNDYGLSDEELYHHDPHIHPSIYFGNVKDLERPPPRLWQPGDKCPTAIRATVPREPEYGGAPFGQMQGIHAAMLNCSSIKTLKIWVQPSEGCLVYSGRHSLPFNPRGGDRYLSAPELLSLDGYASDDNIEPEQQPKRTDSGESGGWYAAAWYNIARTWFSAVVFELQQTMDEPPEKTTTTFPEEKVETNPEQESEEPQPPPKRNFDLWLEAMDFSQIHTLQFNNSRESRYALTDRVAETLPPKLNNLRTLRLYNAIGEKFILALQEQHMLQHLWWKSAWKSGWSCSGSCCDYYKKEDSSPPCNCSPGSQAKSPLESVLRHQGAGLESLYFHVDERHHYGMPVLSLEEIKSLVHLAPKLKTLTIDLRRGKEGTWPWAELKTLATSLPDLTELMVYFDLVSDCQRNRSLNDAEWSDRSCEGECIGANMYLQPMVNRTTGADVARLLWRQNIKARGKLRRVELRAGDWGPTFDGMAYEPRWFERKRMWFSCKSPGDGKTEGKEMEESDEGQVLVLFCDAGDNFDPDGWERRCARPGRNSGFDRGQRKIPQYLGQFR</sequence>
<gene>
    <name evidence="3" type="ORF">B0H66DRAFT_570502</name>
</gene>
<name>A0AAE0HT25_9PEZI</name>
<reference evidence="3" key="2">
    <citation type="submission" date="2023-06" db="EMBL/GenBank/DDBJ databases">
        <authorList>
            <consortium name="Lawrence Berkeley National Laboratory"/>
            <person name="Haridas S."/>
            <person name="Hensen N."/>
            <person name="Bonometti L."/>
            <person name="Westerberg I."/>
            <person name="Brannstrom I.O."/>
            <person name="Guillou S."/>
            <person name="Cros-Aarteil S."/>
            <person name="Calhoun S."/>
            <person name="Kuo A."/>
            <person name="Mondo S."/>
            <person name="Pangilinan J."/>
            <person name="Riley R."/>
            <person name="Labutti K."/>
            <person name="Andreopoulos B."/>
            <person name="Lipzen A."/>
            <person name="Chen C."/>
            <person name="Yanf M."/>
            <person name="Daum C."/>
            <person name="Ng V."/>
            <person name="Clum A."/>
            <person name="Steindorff A."/>
            <person name="Ohm R."/>
            <person name="Martin F."/>
            <person name="Silar P."/>
            <person name="Natvig D."/>
            <person name="Lalanne C."/>
            <person name="Gautier V."/>
            <person name="Ament-Velasquez S.L."/>
            <person name="Kruys A."/>
            <person name="Hutchinson M.I."/>
            <person name="Powell A.J."/>
            <person name="Barry K."/>
            <person name="Miller A.N."/>
            <person name="Grigoriev I.V."/>
            <person name="Debuchy R."/>
            <person name="Gladieux P."/>
            <person name="Thoren M.H."/>
            <person name="Johannesson H."/>
        </authorList>
    </citation>
    <scope>NUCLEOTIDE SEQUENCE</scope>
    <source>
        <strain evidence="3">CBS 118394</strain>
    </source>
</reference>
<keyword evidence="4" id="KW-1185">Reference proteome</keyword>
<keyword evidence="2" id="KW-0732">Signal</keyword>
<organism evidence="3 4">
    <name type="scientific">Apodospora peruviana</name>
    <dbReference type="NCBI Taxonomy" id="516989"/>
    <lineage>
        <taxon>Eukaryota</taxon>
        <taxon>Fungi</taxon>
        <taxon>Dikarya</taxon>
        <taxon>Ascomycota</taxon>
        <taxon>Pezizomycotina</taxon>
        <taxon>Sordariomycetes</taxon>
        <taxon>Sordariomycetidae</taxon>
        <taxon>Sordariales</taxon>
        <taxon>Lasiosphaeriaceae</taxon>
        <taxon>Apodospora</taxon>
    </lineage>
</organism>
<evidence type="ECO:0000313" key="4">
    <source>
        <dbReference type="Proteomes" id="UP001283341"/>
    </source>
</evidence>
<dbReference type="AlphaFoldDB" id="A0AAE0HT25"/>
<evidence type="ECO:0000256" key="1">
    <source>
        <dbReference type="SAM" id="MobiDB-lite"/>
    </source>
</evidence>
<evidence type="ECO:0000313" key="3">
    <source>
        <dbReference type="EMBL" id="KAK3312373.1"/>
    </source>
</evidence>
<protein>
    <submittedName>
        <fullName evidence="3">Uncharacterized protein</fullName>
    </submittedName>
</protein>
<proteinExistence type="predicted"/>
<comment type="caution">
    <text evidence="3">The sequence shown here is derived from an EMBL/GenBank/DDBJ whole genome shotgun (WGS) entry which is preliminary data.</text>
</comment>
<feature type="region of interest" description="Disordered" evidence="1">
    <location>
        <begin position="196"/>
        <end position="228"/>
    </location>
</feature>